<sequence>MKSKQEEKYQALLQAAMKVITEKGFEKASVSEIVKEAGVAHGTFYLYFTSKNSIVPAIAEYIFEKQLEELKLKTANTDNIWDKLYELINVTFDITERYKELIIFCYSGLAFFHSFEKWEDIYLPYYQWLEDILNQAKEKGEIDASIRTPNVVKMIIGVTEHTAENLLLSKDHVDEQNVKPFKEDLFKFIKKSLE</sequence>
<dbReference type="PROSITE" id="PS01081">
    <property type="entry name" value="HTH_TETR_1"/>
    <property type="match status" value="1"/>
</dbReference>
<organism evidence="4 5">
    <name type="scientific">Scopulibacillus daqui</name>
    <dbReference type="NCBI Taxonomy" id="1469162"/>
    <lineage>
        <taxon>Bacteria</taxon>
        <taxon>Bacillati</taxon>
        <taxon>Bacillota</taxon>
        <taxon>Bacilli</taxon>
        <taxon>Bacillales</taxon>
        <taxon>Sporolactobacillaceae</taxon>
        <taxon>Scopulibacillus</taxon>
    </lineage>
</organism>
<dbReference type="InterPro" id="IPR009057">
    <property type="entry name" value="Homeodomain-like_sf"/>
</dbReference>
<evidence type="ECO:0000313" key="4">
    <source>
        <dbReference type="EMBL" id="MBM7646273.1"/>
    </source>
</evidence>
<gene>
    <name evidence="4" type="ORF">JOD45_002501</name>
</gene>
<dbReference type="Pfam" id="PF17934">
    <property type="entry name" value="TetR_C_26"/>
    <property type="match status" value="1"/>
</dbReference>
<name>A0ABS2Q1V0_9BACL</name>
<accession>A0ABS2Q1V0</accession>
<dbReference type="InterPro" id="IPR036271">
    <property type="entry name" value="Tet_transcr_reg_TetR-rel_C_sf"/>
</dbReference>
<evidence type="ECO:0000313" key="5">
    <source>
        <dbReference type="Proteomes" id="UP000808914"/>
    </source>
</evidence>
<reference evidence="4 5" key="1">
    <citation type="submission" date="2021-01" db="EMBL/GenBank/DDBJ databases">
        <title>Genomic Encyclopedia of Type Strains, Phase IV (KMG-IV): sequencing the most valuable type-strain genomes for metagenomic binning, comparative biology and taxonomic classification.</title>
        <authorList>
            <person name="Goeker M."/>
        </authorList>
    </citation>
    <scope>NUCLEOTIDE SEQUENCE [LARGE SCALE GENOMIC DNA]</scope>
    <source>
        <strain evidence="4 5">DSM 28236</strain>
    </source>
</reference>
<dbReference type="SUPFAM" id="SSF48498">
    <property type="entry name" value="Tetracyclin repressor-like, C-terminal domain"/>
    <property type="match status" value="1"/>
</dbReference>
<keyword evidence="1 2" id="KW-0238">DNA-binding</keyword>
<dbReference type="InterPro" id="IPR041603">
    <property type="entry name" value="YvdT_C"/>
</dbReference>
<feature type="domain" description="HTH tetR-type" evidence="3">
    <location>
        <begin position="6"/>
        <end position="66"/>
    </location>
</feature>
<dbReference type="PANTHER" id="PTHR43479:SF8">
    <property type="entry name" value="TRANSCRIPTIONAL REGULATOR, TETR FAMILY"/>
    <property type="match status" value="1"/>
</dbReference>
<dbReference type="PROSITE" id="PS50977">
    <property type="entry name" value="HTH_TETR_2"/>
    <property type="match status" value="1"/>
</dbReference>
<dbReference type="PANTHER" id="PTHR43479">
    <property type="entry name" value="ACREF/ENVCD OPERON REPRESSOR-RELATED"/>
    <property type="match status" value="1"/>
</dbReference>
<dbReference type="Pfam" id="PF00440">
    <property type="entry name" value="TetR_N"/>
    <property type="match status" value="1"/>
</dbReference>
<dbReference type="InterPro" id="IPR050624">
    <property type="entry name" value="HTH-type_Tx_Regulator"/>
</dbReference>
<keyword evidence="5" id="KW-1185">Reference proteome</keyword>
<evidence type="ECO:0000259" key="3">
    <source>
        <dbReference type="PROSITE" id="PS50977"/>
    </source>
</evidence>
<dbReference type="RefSeq" id="WP_205004162.1">
    <property type="nucleotide sequence ID" value="NZ_JAFBER010000018.1"/>
</dbReference>
<dbReference type="SUPFAM" id="SSF46689">
    <property type="entry name" value="Homeodomain-like"/>
    <property type="match status" value="1"/>
</dbReference>
<feature type="DNA-binding region" description="H-T-H motif" evidence="2">
    <location>
        <begin position="29"/>
        <end position="48"/>
    </location>
</feature>
<protein>
    <submittedName>
        <fullName evidence="4">AcrR family transcriptional regulator</fullName>
    </submittedName>
</protein>
<dbReference type="Gene3D" id="1.10.357.10">
    <property type="entry name" value="Tetracycline Repressor, domain 2"/>
    <property type="match status" value="1"/>
</dbReference>
<comment type="caution">
    <text evidence="4">The sequence shown here is derived from an EMBL/GenBank/DDBJ whole genome shotgun (WGS) entry which is preliminary data.</text>
</comment>
<proteinExistence type="predicted"/>
<dbReference type="EMBL" id="JAFBER010000018">
    <property type="protein sequence ID" value="MBM7646273.1"/>
    <property type="molecule type" value="Genomic_DNA"/>
</dbReference>
<dbReference type="Proteomes" id="UP000808914">
    <property type="component" value="Unassembled WGS sequence"/>
</dbReference>
<dbReference type="PRINTS" id="PR00455">
    <property type="entry name" value="HTHTETR"/>
</dbReference>
<evidence type="ECO:0000256" key="2">
    <source>
        <dbReference type="PROSITE-ProRule" id="PRU00335"/>
    </source>
</evidence>
<dbReference type="InterPro" id="IPR023772">
    <property type="entry name" value="DNA-bd_HTH_TetR-type_CS"/>
</dbReference>
<evidence type="ECO:0000256" key="1">
    <source>
        <dbReference type="ARBA" id="ARBA00023125"/>
    </source>
</evidence>
<dbReference type="InterPro" id="IPR001647">
    <property type="entry name" value="HTH_TetR"/>
</dbReference>